<dbReference type="PANTHER" id="PTHR24104">
    <property type="entry name" value="E3 UBIQUITIN-PROTEIN LIGASE NHLRC1-RELATED"/>
    <property type="match status" value="1"/>
</dbReference>
<gene>
    <name evidence="2" type="ORF">JYZ213_LOCUS19616</name>
    <name evidence="3" type="ORF">OXD698_LOCUS12188</name>
</gene>
<dbReference type="GO" id="GO:0043161">
    <property type="term" value="P:proteasome-mediated ubiquitin-dependent protein catabolic process"/>
    <property type="evidence" value="ECO:0007669"/>
    <property type="project" value="TreeGrafter"/>
</dbReference>
<dbReference type="Gene3D" id="2.120.10.30">
    <property type="entry name" value="TolB, C-terminal domain"/>
    <property type="match status" value="1"/>
</dbReference>
<evidence type="ECO:0000313" key="3">
    <source>
        <dbReference type="EMBL" id="CAF3699658.1"/>
    </source>
</evidence>
<evidence type="ECO:0000313" key="2">
    <source>
        <dbReference type="EMBL" id="CAF1068427.1"/>
    </source>
</evidence>
<evidence type="ECO:0000313" key="4">
    <source>
        <dbReference type="Proteomes" id="UP000663844"/>
    </source>
</evidence>
<evidence type="ECO:0000256" key="1">
    <source>
        <dbReference type="ARBA" id="ARBA00022737"/>
    </source>
</evidence>
<organism evidence="3 4">
    <name type="scientific">Adineta steineri</name>
    <dbReference type="NCBI Taxonomy" id="433720"/>
    <lineage>
        <taxon>Eukaryota</taxon>
        <taxon>Metazoa</taxon>
        <taxon>Spiralia</taxon>
        <taxon>Gnathifera</taxon>
        <taxon>Rotifera</taxon>
        <taxon>Eurotatoria</taxon>
        <taxon>Bdelloidea</taxon>
        <taxon>Adinetida</taxon>
        <taxon>Adinetidae</taxon>
        <taxon>Adineta</taxon>
    </lineage>
</organism>
<dbReference type="EMBL" id="CAJOAZ010000704">
    <property type="protein sequence ID" value="CAF3699658.1"/>
    <property type="molecule type" value="Genomic_DNA"/>
</dbReference>
<dbReference type="InterPro" id="IPR011042">
    <property type="entry name" value="6-blade_b-propeller_TolB-like"/>
</dbReference>
<accession>A0A818UNN0</accession>
<keyword evidence="1" id="KW-0677">Repeat</keyword>
<comment type="caution">
    <text evidence="3">The sequence shown here is derived from an EMBL/GenBank/DDBJ whole genome shotgun (WGS) entry which is preliminary data.</text>
</comment>
<dbReference type="AlphaFoldDB" id="A0A818UNN0"/>
<reference evidence="3" key="1">
    <citation type="submission" date="2021-02" db="EMBL/GenBank/DDBJ databases">
        <authorList>
            <person name="Nowell W R."/>
        </authorList>
    </citation>
    <scope>NUCLEOTIDE SEQUENCE</scope>
</reference>
<sequence length="108" mass="11874">MKWMKGANEGIVVAGGNGEGNSLTQLSNPRGVFVDHSSSVYVADCYNHRIMRWCIGSSEGSIVFGGNGKGNEPNRFDCPKGLSFDVQGNLYAVDWYNNRLQKIDIDLE</sequence>
<dbReference type="GO" id="GO:0061630">
    <property type="term" value="F:ubiquitin protein ligase activity"/>
    <property type="evidence" value="ECO:0007669"/>
    <property type="project" value="TreeGrafter"/>
</dbReference>
<dbReference type="SUPFAM" id="SSF101898">
    <property type="entry name" value="NHL repeat"/>
    <property type="match status" value="1"/>
</dbReference>
<dbReference type="GO" id="GO:0000209">
    <property type="term" value="P:protein polyubiquitination"/>
    <property type="evidence" value="ECO:0007669"/>
    <property type="project" value="TreeGrafter"/>
</dbReference>
<protein>
    <submittedName>
        <fullName evidence="3">Uncharacterized protein</fullName>
    </submittedName>
</protein>
<dbReference type="EMBL" id="CAJNOG010000200">
    <property type="protein sequence ID" value="CAF1068427.1"/>
    <property type="molecule type" value="Genomic_DNA"/>
</dbReference>
<dbReference type="InterPro" id="IPR001258">
    <property type="entry name" value="NHL_repeat"/>
</dbReference>
<proteinExistence type="predicted"/>
<dbReference type="InterPro" id="IPR050952">
    <property type="entry name" value="TRIM-NHL_E3_ligases"/>
</dbReference>
<dbReference type="Proteomes" id="UP000663844">
    <property type="component" value="Unassembled WGS sequence"/>
</dbReference>
<dbReference type="GO" id="GO:0008270">
    <property type="term" value="F:zinc ion binding"/>
    <property type="evidence" value="ECO:0007669"/>
    <property type="project" value="UniProtKB-KW"/>
</dbReference>
<dbReference type="PANTHER" id="PTHR24104:SF25">
    <property type="entry name" value="PROTEIN LIN-41"/>
    <property type="match status" value="1"/>
</dbReference>
<dbReference type="Proteomes" id="UP000663845">
    <property type="component" value="Unassembled WGS sequence"/>
</dbReference>
<dbReference type="Pfam" id="PF01436">
    <property type="entry name" value="NHL"/>
    <property type="match status" value="1"/>
</dbReference>
<name>A0A818UNN0_9BILA</name>